<gene>
    <name evidence="5" type="ORF">EDD66_103104</name>
</gene>
<dbReference type="Pfam" id="PF03965">
    <property type="entry name" value="Penicillinase_R"/>
    <property type="match status" value="1"/>
</dbReference>
<dbReference type="InterPro" id="IPR036388">
    <property type="entry name" value="WH-like_DNA-bd_sf"/>
</dbReference>
<proteinExistence type="inferred from homology"/>
<evidence type="ECO:0000313" key="5">
    <source>
        <dbReference type="EMBL" id="ROR29169.1"/>
    </source>
</evidence>
<name>A0A3N1XR75_9FIRM</name>
<dbReference type="Gene3D" id="1.10.10.10">
    <property type="entry name" value="Winged helix-like DNA-binding domain superfamily/Winged helix DNA-binding domain"/>
    <property type="match status" value="1"/>
</dbReference>
<dbReference type="InterPro" id="IPR005650">
    <property type="entry name" value="BlaI_family"/>
</dbReference>
<dbReference type="Gene3D" id="1.10.4040.10">
    <property type="entry name" value="Penicillinase repressor domain"/>
    <property type="match status" value="1"/>
</dbReference>
<dbReference type="SUPFAM" id="SSF46785">
    <property type="entry name" value="Winged helix' DNA-binding domain"/>
    <property type="match status" value="1"/>
</dbReference>
<comment type="similarity">
    <text evidence="1">Belongs to the BlaI transcriptional regulatory family.</text>
</comment>
<keyword evidence="2" id="KW-0805">Transcription regulation</keyword>
<keyword evidence="4" id="KW-0804">Transcription</keyword>
<sequence length="120" mass="13825">MENLKLCDSEYRFMLIVWENAPIGSGSLVELCKEKLGWKKSTTYTTIKKLSEKGYIKNENAIVTILIPKEEVQAIETDYFVERTFEGSLPQFVAAFLGGKRISHKEAQEIKRLIDLHKEE</sequence>
<protein>
    <submittedName>
        <fullName evidence="5">Putative transcriptional regulator</fullName>
    </submittedName>
</protein>
<dbReference type="RefSeq" id="WP_123608626.1">
    <property type="nucleotide sequence ID" value="NZ_RJVG01000003.1"/>
</dbReference>
<dbReference type="GO" id="GO:0003677">
    <property type="term" value="F:DNA binding"/>
    <property type="evidence" value="ECO:0007669"/>
    <property type="project" value="UniProtKB-KW"/>
</dbReference>
<keyword evidence="6" id="KW-1185">Reference proteome</keyword>
<keyword evidence="3" id="KW-0238">DNA-binding</keyword>
<organism evidence="5 6">
    <name type="scientific">Mobilisporobacter senegalensis</name>
    <dbReference type="NCBI Taxonomy" id="1329262"/>
    <lineage>
        <taxon>Bacteria</taxon>
        <taxon>Bacillati</taxon>
        <taxon>Bacillota</taxon>
        <taxon>Clostridia</taxon>
        <taxon>Lachnospirales</taxon>
        <taxon>Lachnospiraceae</taxon>
        <taxon>Mobilisporobacter</taxon>
    </lineage>
</organism>
<evidence type="ECO:0000313" key="6">
    <source>
        <dbReference type="Proteomes" id="UP000273083"/>
    </source>
</evidence>
<evidence type="ECO:0000256" key="2">
    <source>
        <dbReference type="ARBA" id="ARBA00023015"/>
    </source>
</evidence>
<dbReference type="AlphaFoldDB" id="A0A3N1XR75"/>
<dbReference type="EMBL" id="RJVG01000003">
    <property type="protein sequence ID" value="ROR29169.1"/>
    <property type="molecule type" value="Genomic_DNA"/>
</dbReference>
<dbReference type="Proteomes" id="UP000273083">
    <property type="component" value="Unassembled WGS sequence"/>
</dbReference>
<dbReference type="OrthoDB" id="9795583at2"/>
<accession>A0A3N1XR75</accession>
<evidence type="ECO:0000256" key="1">
    <source>
        <dbReference type="ARBA" id="ARBA00011046"/>
    </source>
</evidence>
<dbReference type="GO" id="GO:0045892">
    <property type="term" value="P:negative regulation of DNA-templated transcription"/>
    <property type="evidence" value="ECO:0007669"/>
    <property type="project" value="InterPro"/>
</dbReference>
<comment type="caution">
    <text evidence="5">The sequence shown here is derived from an EMBL/GenBank/DDBJ whole genome shotgun (WGS) entry which is preliminary data.</text>
</comment>
<evidence type="ECO:0000256" key="4">
    <source>
        <dbReference type="ARBA" id="ARBA00023163"/>
    </source>
</evidence>
<dbReference type="InterPro" id="IPR036390">
    <property type="entry name" value="WH_DNA-bd_sf"/>
</dbReference>
<evidence type="ECO:0000256" key="3">
    <source>
        <dbReference type="ARBA" id="ARBA00023125"/>
    </source>
</evidence>
<reference evidence="5 6" key="1">
    <citation type="submission" date="2018-11" db="EMBL/GenBank/DDBJ databases">
        <title>Genomic Encyclopedia of Type Strains, Phase IV (KMG-IV): sequencing the most valuable type-strain genomes for metagenomic binning, comparative biology and taxonomic classification.</title>
        <authorList>
            <person name="Goeker M."/>
        </authorList>
    </citation>
    <scope>NUCLEOTIDE SEQUENCE [LARGE SCALE GENOMIC DNA]</scope>
    <source>
        <strain evidence="5 6">DSM 26537</strain>
    </source>
</reference>
<dbReference type="PIRSF" id="PIRSF019455">
    <property type="entry name" value="CopR_AtkY"/>
    <property type="match status" value="1"/>
</dbReference>